<evidence type="ECO:0000256" key="1">
    <source>
        <dbReference type="RuleBase" id="RU003682"/>
    </source>
</evidence>
<dbReference type="KEGG" id="mym:A176_001347"/>
<accession>A0A0H4WSV9</accession>
<reference evidence="3 4" key="1">
    <citation type="journal article" date="2016" name="PLoS ONE">
        <title>Complete Genome Sequence and Comparative Genomics of a Novel Myxobacterium Myxococcus hansupus.</title>
        <authorList>
            <person name="Sharma G."/>
            <person name="Narwani T."/>
            <person name="Subramanian S."/>
        </authorList>
    </citation>
    <scope>NUCLEOTIDE SEQUENCE [LARGE SCALE GENOMIC DNA]</scope>
    <source>
        <strain evidence="4">mixupus</strain>
    </source>
</reference>
<dbReference type="PATRIC" id="fig|1297742.4.peg.1363"/>
<gene>
    <name evidence="3" type="ORF">A176_001347</name>
</gene>
<dbReference type="SUPFAM" id="SSF51197">
    <property type="entry name" value="Clavaminate synthase-like"/>
    <property type="match status" value="1"/>
</dbReference>
<name>A0A0H4WSV9_9BACT</name>
<dbReference type="OrthoDB" id="5517744at2"/>
<keyword evidence="1" id="KW-0479">Metal-binding</keyword>
<dbReference type="InterPro" id="IPR055091">
    <property type="entry name" value="WelO5-like"/>
</dbReference>
<keyword evidence="1" id="KW-0408">Iron</keyword>
<evidence type="ECO:0000259" key="2">
    <source>
        <dbReference type="PROSITE" id="PS51471"/>
    </source>
</evidence>
<dbReference type="PROSITE" id="PS51471">
    <property type="entry name" value="FE2OG_OXY"/>
    <property type="match status" value="1"/>
</dbReference>
<proteinExistence type="inferred from homology"/>
<dbReference type="EMBL" id="CP012109">
    <property type="protein sequence ID" value="AKQ64435.1"/>
    <property type="molecule type" value="Genomic_DNA"/>
</dbReference>
<evidence type="ECO:0000313" key="4">
    <source>
        <dbReference type="Proteomes" id="UP000009026"/>
    </source>
</evidence>
<comment type="similarity">
    <text evidence="1">Belongs to the iron/ascorbate-dependent oxidoreductase family.</text>
</comment>
<dbReference type="GO" id="GO:0016491">
    <property type="term" value="F:oxidoreductase activity"/>
    <property type="evidence" value="ECO:0007669"/>
    <property type="project" value="UniProtKB-KW"/>
</dbReference>
<feature type="domain" description="Fe2OG dioxygenase" evidence="2">
    <location>
        <begin position="144"/>
        <end position="272"/>
    </location>
</feature>
<dbReference type="AlphaFoldDB" id="A0A0H4WSV9"/>
<dbReference type="Pfam" id="PF22814">
    <property type="entry name" value="WelO5"/>
    <property type="match status" value="1"/>
</dbReference>
<dbReference type="STRING" id="1297742.A176_001347"/>
<evidence type="ECO:0000313" key="3">
    <source>
        <dbReference type="EMBL" id="AKQ64435.1"/>
    </source>
</evidence>
<dbReference type="GO" id="GO:0046872">
    <property type="term" value="F:metal ion binding"/>
    <property type="evidence" value="ECO:0007669"/>
    <property type="project" value="UniProtKB-KW"/>
</dbReference>
<dbReference type="Proteomes" id="UP000009026">
    <property type="component" value="Chromosome"/>
</dbReference>
<dbReference type="eggNOG" id="ENOG5032QZH">
    <property type="taxonomic scope" value="Bacteria"/>
</dbReference>
<dbReference type="RefSeq" id="WP_002634351.1">
    <property type="nucleotide sequence ID" value="NZ_CP012109.1"/>
</dbReference>
<protein>
    <recommendedName>
        <fullName evidence="2">Fe2OG dioxygenase domain-containing protein</fullName>
    </recommendedName>
</protein>
<keyword evidence="4" id="KW-1185">Reference proteome</keyword>
<sequence length="283" mass="31833">MEPLARADWFKFRSVDFTQLDALEDCLEAFAKRELDGVVIRQVYPEAYMREISSRIERHEPPFHVFPRGADPHKARQGKHLYGITLVAADRDLPEYFRVAEGFRVQCRDLFRDGADYEARLKSIFEVLGGGRSVELPRNPDGQGYMPATIRILPSGAAIDLHCDNNLSHHPSYAHLKTVCDVSDQLSFFLTLNAPGGGGELFVYSRRWSDSDDVGSQYVVSKDASLVEGCECLALKPQPGDLILFAGGRIYHRVAPTEGTRPRYTIGGFLARANEGRTLYYWS</sequence>
<dbReference type="Gene3D" id="2.60.120.620">
    <property type="entry name" value="q2cbj1_9rhob like domain"/>
    <property type="match status" value="1"/>
</dbReference>
<dbReference type="InterPro" id="IPR005123">
    <property type="entry name" value="Oxoglu/Fe-dep_dioxygenase_dom"/>
</dbReference>
<organism evidence="3 4">
    <name type="scientific">Pseudomyxococcus hansupus</name>
    <dbReference type="NCBI Taxonomy" id="1297742"/>
    <lineage>
        <taxon>Bacteria</taxon>
        <taxon>Pseudomonadati</taxon>
        <taxon>Myxococcota</taxon>
        <taxon>Myxococcia</taxon>
        <taxon>Myxococcales</taxon>
        <taxon>Cystobacterineae</taxon>
        <taxon>Myxococcaceae</taxon>
        <taxon>Pseudomyxococcus</taxon>
    </lineage>
</organism>
<keyword evidence="1" id="KW-0560">Oxidoreductase</keyword>
<dbReference type="SMR" id="A0A0H4WSV9"/>